<evidence type="ECO:0000256" key="1">
    <source>
        <dbReference type="ARBA" id="ARBA00023015"/>
    </source>
</evidence>
<dbReference type="Gene3D" id="3.40.50.2300">
    <property type="match status" value="2"/>
</dbReference>
<dbReference type="InterPro" id="IPR046335">
    <property type="entry name" value="LacI/GalR-like_sensor"/>
</dbReference>
<proteinExistence type="predicted"/>
<dbReference type="SUPFAM" id="SSF53822">
    <property type="entry name" value="Periplasmic binding protein-like I"/>
    <property type="match status" value="1"/>
</dbReference>
<dbReference type="SUPFAM" id="SSF47413">
    <property type="entry name" value="lambda repressor-like DNA-binding domains"/>
    <property type="match status" value="1"/>
</dbReference>
<dbReference type="InterPro" id="IPR000843">
    <property type="entry name" value="HTH_LacI"/>
</dbReference>
<name>A0ABQ5VS83_9RHOB</name>
<accession>A0ABQ5VS83</accession>
<dbReference type="InterPro" id="IPR010982">
    <property type="entry name" value="Lambda_DNA-bd_dom_sf"/>
</dbReference>
<dbReference type="Proteomes" id="UP001156694">
    <property type="component" value="Unassembled WGS sequence"/>
</dbReference>
<protein>
    <submittedName>
        <fullName evidence="5">LacI family transcriptional regulator</fullName>
    </submittedName>
</protein>
<dbReference type="PANTHER" id="PTHR30146">
    <property type="entry name" value="LACI-RELATED TRANSCRIPTIONAL REPRESSOR"/>
    <property type="match status" value="1"/>
</dbReference>
<keyword evidence="3" id="KW-0804">Transcription</keyword>
<dbReference type="EMBL" id="BSNN01000002">
    <property type="protein sequence ID" value="GLQ33992.1"/>
    <property type="molecule type" value="Genomic_DNA"/>
</dbReference>
<dbReference type="Gene3D" id="1.10.260.40">
    <property type="entry name" value="lambda repressor-like DNA-binding domains"/>
    <property type="match status" value="1"/>
</dbReference>
<evidence type="ECO:0000259" key="4">
    <source>
        <dbReference type="PROSITE" id="PS50932"/>
    </source>
</evidence>
<keyword evidence="2" id="KW-0238">DNA-binding</keyword>
<evidence type="ECO:0000313" key="6">
    <source>
        <dbReference type="Proteomes" id="UP001156694"/>
    </source>
</evidence>
<sequence length="348" mass="38051">MNLKELSKQLGLSQTTVSRAINGYPEVSLATRNRVQDAARKFGYSPNVRAKGLATGRSLAIGHVVSVSQTHEMMNPVFGDFIAGAGDVYARHGYEMILSVVYDNTEEEVYRNHKRRGTVDGVIVHGPLIQEPRIDLLNELGLPYAVHGRSSGHSGPYTWLDVNNRSSFRRATSFLLDLGHQRLGLINGLEAMDFAARRRDGFEDAHKDHALALDPALLYSGEMTEGYGYRAASEMLSMDTPPTGFLISSMISAIGARRAIEERGLKMGRDVSIVTHDDALSYLENGSSVPIFTAVRSSVRDAGRQLAEMLIAKVSGTETQIKTALLEAQLVVGNSTGPMRPPLRKTHT</sequence>
<organism evidence="5 6">
    <name type="scientific">Amylibacter marinus</name>
    <dbReference type="NCBI Taxonomy" id="1475483"/>
    <lineage>
        <taxon>Bacteria</taxon>
        <taxon>Pseudomonadati</taxon>
        <taxon>Pseudomonadota</taxon>
        <taxon>Alphaproteobacteria</taxon>
        <taxon>Rhodobacterales</taxon>
        <taxon>Paracoccaceae</taxon>
        <taxon>Amylibacter</taxon>
    </lineage>
</organism>
<evidence type="ECO:0000256" key="2">
    <source>
        <dbReference type="ARBA" id="ARBA00023125"/>
    </source>
</evidence>
<keyword evidence="1" id="KW-0805">Transcription regulation</keyword>
<dbReference type="PROSITE" id="PS50932">
    <property type="entry name" value="HTH_LACI_2"/>
    <property type="match status" value="1"/>
</dbReference>
<reference evidence="6" key="1">
    <citation type="journal article" date="2019" name="Int. J. Syst. Evol. Microbiol.">
        <title>The Global Catalogue of Microorganisms (GCM) 10K type strain sequencing project: providing services to taxonomists for standard genome sequencing and annotation.</title>
        <authorList>
            <consortium name="The Broad Institute Genomics Platform"/>
            <consortium name="The Broad Institute Genome Sequencing Center for Infectious Disease"/>
            <person name="Wu L."/>
            <person name="Ma J."/>
        </authorList>
    </citation>
    <scope>NUCLEOTIDE SEQUENCE [LARGE SCALE GENOMIC DNA]</scope>
    <source>
        <strain evidence="6">NBRC 110140</strain>
    </source>
</reference>
<dbReference type="CDD" id="cd01392">
    <property type="entry name" value="HTH_LacI"/>
    <property type="match status" value="1"/>
</dbReference>
<dbReference type="Pfam" id="PF00356">
    <property type="entry name" value="LacI"/>
    <property type="match status" value="1"/>
</dbReference>
<evidence type="ECO:0000256" key="3">
    <source>
        <dbReference type="ARBA" id="ARBA00023163"/>
    </source>
</evidence>
<keyword evidence="6" id="KW-1185">Reference proteome</keyword>
<dbReference type="PANTHER" id="PTHR30146:SF155">
    <property type="entry name" value="ALANINE RACEMASE"/>
    <property type="match status" value="1"/>
</dbReference>
<gene>
    <name evidence="5" type="ORF">GCM10007939_02750</name>
</gene>
<feature type="domain" description="HTH lacI-type" evidence="4">
    <location>
        <begin position="1"/>
        <end position="55"/>
    </location>
</feature>
<dbReference type="InterPro" id="IPR028082">
    <property type="entry name" value="Peripla_BP_I"/>
</dbReference>
<dbReference type="CDD" id="cd20010">
    <property type="entry name" value="PBP1_AglR-like"/>
    <property type="match status" value="1"/>
</dbReference>
<dbReference type="RefSeq" id="WP_284375454.1">
    <property type="nucleotide sequence ID" value="NZ_BSNN01000002.1"/>
</dbReference>
<dbReference type="SMART" id="SM00354">
    <property type="entry name" value="HTH_LACI"/>
    <property type="match status" value="1"/>
</dbReference>
<dbReference type="Pfam" id="PF13377">
    <property type="entry name" value="Peripla_BP_3"/>
    <property type="match status" value="1"/>
</dbReference>
<comment type="caution">
    <text evidence="5">The sequence shown here is derived from an EMBL/GenBank/DDBJ whole genome shotgun (WGS) entry which is preliminary data.</text>
</comment>
<evidence type="ECO:0000313" key="5">
    <source>
        <dbReference type="EMBL" id="GLQ33992.1"/>
    </source>
</evidence>